<dbReference type="GO" id="GO:0003677">
    <property type="term" value="F:DNA binding"/>
    <property type="evidence" value="ECO:0007669"/>
    <property type="project" value="UniProtKB-KW"/>
</dbReference>
<dbReference type="GO" id="GO:0000160">
    <property type="term" value="P:phosphorelay signal transduction system"/>
    <property type="evidence" value="ECO:0007669"/>
    <property type="project" value="UniProtKB-KW"/>
</dbReference>
<sequence length="121" mass="13645">MNKKILIVEDSKSYLWVISNKLEEAGFMVATAENGEDGLAAVKKENPDLILLDIEMPKMDGITMSKKLKEFNIQIPIIFLTNMSDLKHISDATETASDYIIKSDTNAESIVERVKERLNLK</sequence>
<feature type="domain" description="Response regulatory" evidence="7">
    <location>
        <begin position="4"/>
        <end position="118"/>
    </location>
</feature>
<dbReference type="SUPFAM" id="SSF52172">
    <property type="entry name" value="CheY-like"/>
    <property type="match status" value="1"/>
</dbReference>
<comment type="caution">
    <text evidence="8">The sequence shown here is derived from an EMBL/GenBank/DDBJ whole genome shotgun (WGS) entry which is preliminary data.</text>
</comment>
<keyword evidence="5" id="KW-0804">Transcription</keyword>
<dbReference type="SMART" id="SM00448">
    <property type="entry name" value="REC"/>
    <property type="match status" value="1"/>
</dbReference>
<dbReference type="Gene3D" id="3.40.50.2300">
    <property type="match status" value="1"/>
</dbReference>
<dbReference type="Pfam" id="PF00072">
    <property type="entry name" value="Response_reg"/>
    <property type="match status" value="1"/>
</dbReference>
<dbReference type="InterPro" id="IPR050595">
    <property type="entry name" value="Bact_response_regulator"/>
</dbReference>
<dbReference type="Proteomes" id="UP000177190">
    <property type="component" value="Unassembled WGS sequence"/>
</dbReference>
<evidence type="ECO:0000256" key="4">
    <source>
        <dbReference type="ARBA" id="ARBA00023125"/>
    </source>
</evidence>
<dbReference type="STRING" id="1802200.A2812_00245"/>
<gene>
    <name evidence="8" type="ORF">A2812_00245</name>
</gene>
<evidence type="ECO:0000256" key="5">
    <source>
        <dbReference type="ARBA" id="ARBA00023163"/>
    </source>
</evidence>
<evidence type="ECO:0000256" key="3">
    <source>
        <dbReference type="ARBA" id="ARBA00023015"/>
    </source>
</evidence>
<evidence type="ECO:0000313" key="9">
    <source>
        <dbReference type="Proteomes" id="UP000177190"/>
    </source>
</evidence>
<dbReference type="FunFam" id="3.40.50.2300:FF:000001">
    <property type="entry name" value="DNA-binding response regulator PhoB"/>
    <property type="match status" value="1"/>
</dbReference>
<evidence type="ECO:0000256" key="2">
    <source>
        <dbReference type="ARBA" id="ARBA00023012"/>
    </source>
</evidence>
<name>A0A1G2HM07_9BACT</name>
<protein>
    <recommendedName>
        <fullName evidence="7">Response regulatory domain-containing protein</fullName>
    </recommendedName>
</protein>
<dbReference type="PANTHER" id="PTHR44591">
    <property type="entry name" value="STRESS RESPONSE REGULATOR PROTEIN 1"/>
    <property type="match status" value="1"/>
</dbReference>
<dbReference type="EMBL" id="MHOM01000033">
    <property type="protein sequence ID" value="OGZ63505.1"/>
    <property type="molecule type" value="Genomic_DNA"/>
</dbReference>
<reference evidence="8 9" key="1">
    <citation type="journal article" date="2016" name="Nat. Commun.">
        <title>Thousands of microbial genomes shed light on interconnected biogeochemical processes in an aquifer system.</title>
        <authorList>
            <person name="Anantharaman K."/>
            <person name="Brown C.T."/>
            <person name="Hug L.A."/>
            <person name="Sharon I."/>
            <person name="Castelle C.J."/>
            <person name="Probst A.J."/>
            <person name="Thomas B.C."/>
            <person name="Singh A."/>
            <person name="Wilkins M.J."/>
            <person name="Karaoz U."/>
            <person name="Brodie E.L."/>
            <person name="Williams K.H."/>
            <person name="Hubbard S.S."/>
            <person name="Banfield J.F."/>
        </authorList>
    </citation>
    <scope>NUCLEOTIDE SEQUENCE [LARGE SCALE GENOMIC DNA]</scope>
</reference>
<proteinExistence type="predicted"/>
<keyword evidence="3" id="KW-0805">Transcription regulation</keyword>
<keyword evidence="4" id="KW-0238">DNA-binding</keyword>
<dbReference type="PROSITE" id="PS50110">
    <property type="entry name" value="RESPONSE_REGULATORY"/>
    <property type="match status" value="1"/>
</dbReference>
<dbReference type="InterPro" id="IPR011006">
    <property type="entry name" value="CheY-like_superfamily"/>
</dbReference>
<evidence type="ECO:0000259" key="7">
    <source>
        <dbReference type="PROSITE" id="PS50110"/>
    </source>
</evidence>
<organism evidence="8 9">
    <name type="scientific">Candidatus Staskawiczbacteria bacterium RIFCSPHIGHO2_01_FULL_36_16</name>
    <dbReference type="NCBI Taxonomy" id="1802200"/>
    <lineage>
        <taxon>Bacteria</taxon>
        <taxon>Candidatus Staskawicziibacteriota</taxon>
    </lineage>
</organism>
<feature type="modified residue" description="4-aspartylphosphate" evidence="6">
    <location>
        <position position="53"/>
    </location>
</feature>
<dbReference type="PANTHER" id="PTHR44591:SF14">
    <property type="entry name" value="PROTEIN PILG"/>
    <property type="match status" value="1"/>
</dbReference>
<dbReference type="InterPro" id="IPR001789">
    <property type="entry name" value="Sig_transdc_resp-reg_receiver"/>
</dbReference>
<dbReference type="AlphaFoldDB" id="A0A1G2HM07"/>
<dbReference type="CDD" id="cd17574">
    <property type="entry name" value="REC_OmpR"/>
    <property type="match status" value="1"/>
</dbReference>
<keyword evidence="2" id="KW-0902">Two-component regulatory system</keyword>
<evidence type="ECO:0000256" key="6">
    <source>
        <dbReference type="PROSITE-ProRule" id="PRU00169"/>
    </source>
</evidence>
<accession>A0A1G2HM07</accession>
<evidence type="ECO:0000313" key="8">
    <source>
        <dbReference type="EMBL" id="OGZ63505.1"/>
    </source>
</evidence>
<evidence type="ECO:0000256" key="1">
    <source>
        <dbReference type="ARBA" id="ARBA00022553"/>
    </source>
</evidence>
<keyword evidence="1 6" id="KW-0597">Phosphoprotein</keyword>